<dbReference type="InterPro" id="IPR002938">
    <property type="entry name" value="FAD-bd"/>
</dbReference>
<keyword evidence="5" id="KW-0274">FAD</keyword>
<dbReference type="AlphaFoldDB" id="A0A3A9JB95"/>
<evidence type="ECO:0000256" key="4">
    <source>
        <dbReference type="ARBA" id="ARBA00022630"/>
    </source>
</evidence>
<evidence type="ECO:0000313" key="10">
    <source>
        <dbReference type="EMBL" id="RMI26283.1"/>
    </source>
</evidence>
<dbReference type="GO" id="GO:0004497">
    <property type="term" value="F:monooxygenase activity"/>
    <property type="evidence" value="ECO:0007669"/>
    <property type="project" value="UniProtKB-KW"/>
</dbReference>
<evidence type="ECO:0000256" key="1">
    <source>
        <dbReference type="ARBA" id="ARBA00001974"/>
    </source>
</evidence>
<dbReference type="PRINTS" id="PR00420">
    <property type="entry name" value="RNGMNOXGNASE"/>
</dbReference>
<evidence type="ECO:0000259" key="8">
    <source>
        <dbReference type="Pfam" id="PF01494"/>
    </source>
</evidence>
<sequence>MQFDVVIVGGGPVGLAFAGSLSGTGLRVAVVEPQPREALAAPAFDGREIALTHRSQDILRQLGAWDRIPEEIPSALREARVLNGGSPYALRFDTTGRQAAELGRLVPNHVIRRALFEALAPEATLLTGQRVTAMEADVEGARLALADGQRIAAKLVVAADSRFSTLRRLAGIDAETLDFGKAMLVARLRHTLPHDHVATEWFDYGQTMAMLPLNGDVSSVVLTLPPDEIARLKEVDGAEFSAEITRRYRERLGAMELISTRHTYPLVAVYARRFTGRRLALLGDAAVGMHPVTAHGFNFGLHGQDILARRIKAALSEGRDFAAGPVLRGYEAEHRQATRGLYLATNATALLYTSDRLPARVLRGAALRLGNHLRPVRGAIVSRLMEEDGAGARA</sequence>
<dbReference type="Proteomes" id="UP000274097">
    <property type="component" value="Unassembled WGS sequence"/>
</dbReference>
<comment type="caution">
    <text evidence="9">The sequence shown here is derived from an EMBL/GenBank/DDBJ whole genome shotgun (WGS) entry which is preliminary data.</text>
</comment>
<evidence type="ECO:0000313" key="12">
    <source>
        <dbReference type="Proteomes" id="UP000278036"/>
    </source>
</evidence>
<dbReference type="PANTHER" id="PTHR43876">
    <property type="entry name" value="UBIQUINONE BIOSYNTHESIS MONOOXYGENASE COQ6, MITOCHONDRIAL"/>
    <property type="match status" value="1"/>
</dbReference>
<keyword evidence="4" id="KW-0285">Flavoprotein</keyword>
<dbReference type="GO" id="GO:0016705">
    <property type="term" value="F:oxidoreductase activity, acting on paired donors, with incorporation or reduction of molecular oxygen"/>
    <property type="evidence" value="ECO:0007669"/>
    <property type="project" value="InterPro"/>
</dbReference>
<feature type="domain" description="FAD-binding" evidence="8">
    <location>
        <begin position="3"/>
        <end position="336"/>
    </location>
</feature>
<keyword evidence="7" id="KW-0503">Monooxygenase</keyword>
<protein>
    <submittedName>
        <fullName evidence="9">FAD-dependent hydroxylase</fullName>
    </submittedName>
</protein>
<organism evidence="9 12">
    <name type="scientific">Teichococcus wenyumeiae</name>
    <dbReference type="NCBI Taxonomy" id="2478470"/>
    <lineage>
        <taxon>Bacteria</taxon>
        <taxon>Pseudomonadati</taxon>
        <taxon>Pseudomonadota</taxon>
        <taxon>Alphaproteobacteria</taxon>
        <taxon>Acetobacterales</taxon>
        <taxon>Roseomonadaceae</taxon>
        <taxon>Roseomonas</taxon>
    </lineage>
</organism>
<dbReference type="NCBIfam" id="NF006593">
    <property type="entry name" value="PRK09126.1"/>
    <property type="match status" value="1"/>
</dbReference>
<evidence type="ECO:0000256" key="7">
    <source>
        <dbReference type="ARBA" id="ARBA00023033"/>
    </source>
</evidence>
<comment type="similarity">
    <text evidence="3">Belongs to the UbiH/COQ6 family.</text>
</comment>
<dbReference type="UniPathway" id="UPA00232"/>
<keyword evidence="6" id="KW-0560">Oxidoreductase</keyword>
<dbReference type="NCBIfam" id="TIGR01988">
    <property type="entry name" value="Ubi-OHases"/>
    <property type="match status" value="1"/>
</dbReference>
<dbReference type="EMBL" id="RAQU01000071">
    <property type="protein sequence ID" value="RKK03752.1"/>
    <property type="molecule type" value="Genomic_DNA"/>
</dbReference>
<comment type="pathway">
    <text evidence="2">Cofactor biosynthesis; ubiquinone biosynthesis.</text>
</comment>
<dbReference type="OrthoDB" id="9796623at2"/>
<keyword evidence="11" id="KW-1185">Reference proteome</keyword>
<evidence type="ECO:0000256" key="5">
    <source>
        <dbReference type="ARBA" id="ARBA00022827"/>
    </source>
</evidence>
<dbReference type="GO" id="GO:0071949">
    <property type="term" value="F:FAD binding"/>
    <property type="evidence" value="ECO:0007669"/>
    <property type="project" value="InterPro"/>
</dbReference>
<dbReference type="InterPro" id="IPR010971">
    <property type="entry name" value="UbiH/COQ6"/>
</dbReference>
<dbReference type="Pfam" id="PF01494">
    <property type="entry name" value="FAD_binding_3"/>
    <property type="match status" value="1"/>
</dbReference>
<dbReference type="Gene3D" id="3.50.50.60">
    <property type="entry name" value="FAD/NAD(P)-binding domain"/>
    <property type="match status" value="2"/>
</dbReference>
<accession>A0A3A9JB95</accession>
<comment type="cofactor">
    <cofactor evidence="1">
        <name>FAD</name>
        <dbReference type="ChEBI" id="CHEBI:57692"/>
    </cofactor>
</comment>
<dbReference type="InParanoid" id="A0A3A9JB95"/>
<dbReference type="PANTHER" id="PTHR43876:SF25">
    <property type="entry name" value="MONOOXYGENASE NMA2164"/>
    <property type="match status" value="1"/>
</dbReference>
<dbReference type="InterPro" id="IPR036188">
    <property type="entry name" value="FAD/NAD-bd_sf"/>
</dbReference>
<dbReference type="Proteomes" id="UP000278036">
    <property type="component" value="Unassembled WGS sequence"/>
</dbReference>
<dbReference type="RefSeq" id="WP_120638741.1">
    <property type="nucleotide sequence ID" value="NZ_RAQU01000071.1"/>
</dbReference>
<proteinExistence type="inferred from homology"/>
<dbReference type="InterPro" id="IPR051205">
    <property type="entry name" value="UbiH/COQ6_monooxygenase"/>
</dbReference>
<gene>
    <name evidence="9" type="ORF">D6Z83_13060</name>
    <name evidence="10" type="ORF">EBE87_03055</name>
</gene>
<evidence type="ECO:0000313" key="9">
    <source>
        <dbReference type="EMBL" id="RKK03752.1"/>
    </source>
</evidence>
<evidence type="ECO:0000256" key="3">
    <source>
        <dbReference type="ARBA" id="ARBA00005349"/>
    </source>
</evidence>
<dbReference type="GO" id="GO:0006744">
    <property type="term" value="P:ubiquinone biosynthetic process"/>
    <property type="evidence" value="ECO:0007669"/>
    <property type="project" value="UniProtKB-UniPathway"/>
</dbReference>
<name>A0A3A9JB95_9PROT</name>
<evidence type="ECO:0000313" key="11">
    <source>
        <dbReference type="Proteomes" id="UP000274097"/>
    </source>
</evidence>
<dbReference type="SUPFAM" id="SSF51905">
    <property type="entry name" value="FAD/NAD(P)-binding domain"/>
    <property type="match status" value="1"/>
</dbReference>
<dbReference type="EMBL" id="RFLX01000002">
    <property type="protein sequence ID" value="RMI26283.1"/>
    <property type="molecule type" value="Genomic_DNA"/>
</dbReference>
<evidence type="ECO:0000256" key="6">
    <source>
        <dbReference type="ARBA" id="ARBA00023002"/>
    </source>
</evidence>
<reference evidence="9 12" key="1">
    <citation type="submission" date="2018-09" db="EMBL/GenBank/DDBJ databases">
        <title>Roseomonas sp. nov., isolated from feces of Tibetan antelopes in the Qinghai-Tibet plateau, China.</title>
        <authorList>
            <person name="Tian Z."/>
        </authorList>
    </citation>
    <scope>NUCLEOTIDE SEQUENCE [LARGE SCALE GENOMIC DNA]</scope>
    <source>
        <strain evidence="10 11">Z23</strain>
        <strain evidence="9 12">Z24</strain>
    </source>
</reference>
<evidence type="ECO:0000256" key="2">
    <source>
        <dbReference type="ARBA" id="ARBA00004749"/>
    </source>
</evidence>